<dbReference type="Gene3D" id="3.40.50.1820">
    <property type="entry name" value="alpha/beta hydrolase"/>
    <property type="match status" value="1"/>
</dbReference>
<name>A0A2M9B4R2_9BACT</name>
<dbReference type="OrthoDB" id="9815425at2"/>
<dbReference type="GO" id="GO:0016787">
    <property type="term" value="F:hydrolase activity"/>
    <property type="evidence" value="ECO:0007669"/>
    <property type="project" value="UniProtKB-KW"/>
</dbReference>
<protein>
    <submittedName>
        <fullName evidence="4">Acetyl esterase/lipase</fullName>
    </submittedName>
</protein>
<gene>
    <name evidence="4" type="ORF">CLV45_3580</name>
</gene>
<dbReference type="InterPro" id="IPR029058">
    <property type="entry name" value="AB_hydrolase_fold"/>
</dbReference>
<comment type="caution">
    <text evidence="4">The sequence shown here is derived from an EMBL/GenBank/DDBJ whole genome shotgun (WGS) entry which is preliminary data.</text>
</comment>
<dbReference type="AlphaFoldDB" id="A0A2M9B4R2"/>
<evidence type="ECO:0000256" key="1">
    <source>
        <dbReference type="ARBA" id="ARBA00022801"/>
    </source>
</evidence>
<sequence length="386" mass="40576">MTSSVLFAGRPAWLAAALFASSLGLASCNSSATSEQTTESTTTADAAVTDSAATAAPKPVQPAGPAPAWAPNIAPEMQTVIEKLAALQGPTPPETLMPAEVRKAPSATDATMAVMKDFGIPTPPSPLDTMSKEVAPGVKARIYIPKGATGPLPVVVYYHGGGWVIANLDTYDPSVRALAEKTNAVFVSVAYRQAPENKFPTAHNDSFAAYQWVLKNAASIKGDPKRVAVAGESAGGNLAAAVCMMARDKGVMQPKHQLLVYPIADYSMNTESYQKNAQAKPLSKPFMAWFFKHYLRTPADGNSPLISLVKAPNVKGLAPATVITAGIDPLMSEGKAYADKLQAAGIAVKYQNYDNVTHEFFGMSAVVPQAKEAQDLAAGELKNALK</sequence>
<evidence type="ECO:0000256" key="2">
    <source>
        <dbReference type="SAM" id="SignalP"/>
    </source>
</evidence>
<evidence type="ECO:0000313" key="5">
    <source>
        <dbReference type="Proteomes" id="UP000228535"/>
    </source>
</evidence>
<feature type="domain" description="Alpha/beta hydrolase fold-3" evidence="3">
    <location>
        <begin position="155"/>
        <end position="361"/>
    </location>
</feature>
<dbReference type="InterPro" id="IPR050300">
    <property type="entry name" value="GDXG_lipolytic_enzyme"/>
</dbReference>
<dbReference type="SUPFAM" id="SSF53474">
    <property type="entry name" value="alpha/beta-Hydrolases"/>
    <property type="match status" value="1"/>
</dbReference>
<dbReference type="RefSeq" id="WP_100337839.1">
    <property type="nucleotide sequence ID" value="NZ_PGFA01000003.1"/>
</dbReference>
<dbReference type="PANTHER" id="PTHR48081">
    <property type="entry name" value="AB HYDROLASE SUPERFAMILY PROTEIN C4A8.06C"/>
    <property type="match status" value="1"/>
</dbReference>
<accession>A0A2M9B4R2</accession>
<keyword evidence="2" id="KW-0732">Signal</keyword>
<keyword evidence="5" id="KW-1185">Reference proteome</keyword>
<proteinExistence type="predicted"/>
<dbReference type="PANTHER" id="PTHR48081:SF8">
    <property type="entry name" value="ALPHA_BETA HYDROLASE FOLD-3 DOMAIN-CONTAINING PROTEIN-RELATED"/>
    <property type="match status" value="1"/>
</dbReference>
<dbReference type="Proteomes" id="UP000228535">
    <property type="component" value="Unassembled WGS sequence"/>
</dbReference>
<keyword evidence="1" id="KW-0378">Hydrolase</keyword>
<organism evidence="4 5">
    <name type="scientific">Hymenobacter chitinivorans DSM 11115</name>
    <dbReference type="NCBI Taxonomy" id="1121954"/>
    <lineage>
        <taxon>Bacteria</taxon>
        <taxon>Pseudomonadati</taxon>
        <taxon>Bacteroidota</taxon>
        <taxon>Cytophagia</taxon>
        <taxon>Cytophagales</taxon>
        <taxon>Hymenobacteraceae</taxon>
        <taxon>Hymenobacter</taxon>
    </lineage>
</organism>
<dbReference type="Pfam" id="PF07859">
    <property type="entry name" value="Abhydrolase_3"/>
    <property type="match status" value="1"/>
</dbReference>
<evidence type="ECO:0000313" key="4">
    <source>
        <dbReference type="EMBL" id="PJJ52923.1"/>
    </source>
</evidence>
<feature type="chain" id="PRO_5014889715" evidence="2">
    <location>
        <begin position="27"/>
        <end position="386"/>
    </location>
</feature>
<dbReference type="InterPro" id="IPR013094">
    <property type="entry name" value="AB_hydrolase_3"/>
</dbReference>
<feature type="signal peptide" evidence="2">
    <location>
        <begin position="1"/>
        <end position="26"/>
    </location>
</feature>
<dbReference type="EMBL" id="PGFA01000003">
    <property type="protein sequence ID" value="PJJ52923.1"/>
    <property type="molecule type" value="Genomic_DNA"/>
</dbReference>
<evidence type="ECO:0000259" key="3">
    <source>
        <dbReference type="Pfam" id="PF07859"/>
    </source>
</evidence>
<reference evidence="4 5" key="1">
    <citation type="submission" date="2017-11" db="EMBL/GenBank/DDBJ databases">
        <title>Genomic Encyclopedia of Archaeal and Bacterial Type Strains, Phase II (KMG-II): From Individual Species to Whole Genera.</title>
        <authorList>
            <person name="Goeker M."/>
        </authorList>
    </citation>
    <scope>NUCLEOTIDE SEQUENCE [LARGE SCALE GENOMIC DNA]</scope>
    <source>
        <strain evidence="4 5">DSM 11115</strain>
    </source>
</reference>